<name>A0A226NNX4_CALSU</name>
<keyword evidence="3" id="KW-1133">Transmembrane helix</keyword>
<comment type="caution">
    <text evidence="5">The sequence shown here is derived from an EMBL/GenBank/DDBJ whole genome shotgun (WGS) entry which is preliminary data.</text>
</comment>
<dbReference type="PANTHER" id="PTHR11339">
    <property type="entry name" value="EXTRACELLULAR MATRIX GLYCOPROTEIN RELATED"/>
    <property type="match status" value="1"/>
</dbReference>
<evidence type="ECO:0000256" key="2">
    <source>
        <dbReference type="ARBA" id="ARBA00023180"/>
    </source>
</evidence>
<dbReference type="STRING" id="9009.A0A226NNX4"/>
<sequence length="294" mass="33321">MILNLRSSCISAITPKSDLDMEPTKRLMLPQTVGNVFFERLADYILVKTTFGFSLAWDGNSGIYIKLTEDHHGKPCGLCGNFNGDKYDDLILQNMFVLVAFGTVLIMIAQVAHIYNELLRQTEIIRTAIHYYLSEYLYLTFFSQAECSVTGNSHFTTFDGRHFTFLGICQYILVKGTGKNKFTITLQKTPCGHNFDHACIESVTLVLEDDVNKQVTLTRYGQVQMGPNQGFNINGAIEIRNISSLFVQLKTNFGLKILFAKDGERIYVQVDINWKRRTLGLCGTYNGNLRDDFL</sequence>
<dbReference type="InterPro" id="IPR050780">
    <property type="entry name" value="Mucin_vWF_Thrombospondin_sf"/>
</dbReference>
<dbReference type="OrthoDB" id="8921018at2759"/>
<evidence type="ECO:0000313" key="5">
    <source>
        <dbReference type="EMBL" id="OXB69020.1"/>
    </source>
</evidence>
<protein>
    <recommendedName>
        <fullName evidence="4">VWFD domain-containing protein</fullName>
    </recommendedName>
</protein>
<accession>A0A226NNX4</accession>
<feature type="domain" description="VWFD" evidence="4">
    <location>
        <begin position="145"/>
        <end position="294"/>
    </location>
</feature>
<feature type="transmembrane region" description="Helical" evidence="3">
    <location>
        <begin position="95"/>
        <end position="115"/>
    </location>
</feature>
<dbReference type="PANTHER" id="PTHR11339:SF225">
    <property type="entry name" value="OTOGELIN-LIKE PROTEIN"/>
    <property type="match status" value="1"/>
</dbReference>
<organism evidence="5 6">
    <name type="scientific">Callipepla squamata</name>
    <name type="common">Scaled quail</name>
    <dbReference type="NCBI Taxonomy" id="9009"/>
    <lineage>
        <taxon>Eukaryota</taxon>
        <taxon>Metazoa</taxon>
        <taxon>Chordata</taxon>
        <taxon>Craniata</taxon>
        <taxon>Vertebrata</taxon>
        <taxon>Euteleostomi</taxon>
        <taxon>Archelosauria</taxon>
        <taxon>Archosauria</taxon>
        <taxon>Dinosauria</taxon>
        <taxon>Saurischia</taxon>
        <taxon>Theropoda</taxon>
        <taxon>Coelurosauria</taxon>
        <taxon>Aves</taxon>
        <taxon>Neognathae</taxon>
        <taxon>Galloanserae</taxon>
        <taxon>Galliformes</taxon>
        <taxon>Odontophoridae</taxon>
        <taxon>Callipepla</taxon>
    </lineage>
</organism>
<dbReference type="InterPro" id="IPR001846">
    <property type="entry name" value="VWF_type-D"/>
</dbReference>
<dbReference type="EMBL" id="MCFN01000005">
    <property type="protein sequence ID" value="OXB69020.1"/>
    <property type="molecule type" value="Genomic_DNA"/>
</dbReference>
<dbReference type="Pfam" id="PF00094">
    <property type="entry name" value="VWD"/>
    <property type="match status" value="2"/>
</dbReference>
<proteinExistence type="predicted"/>
<keyword evidence="1" id="KW-1015">Disulfide bond</keyword>
<evidence type="ECO:0000259" key="4">
    <source>
        <dbReference type="PROSITE" id="PS51233"/>
    </source>
</evidence>
<gene>
    <name evidence="5" type="ORF">ASZ78_012848</name>
</gene>
<evidence type="ECO:0000256" key="3">
    <source>
        <dbReference type="SAM" id="Phobius"/>
    </source>
</evidence>
<dbReference type="AlphaFoldDB" id="A0A226NNX4"/>
<keyword evidence="2" id="KW-0325">Glycoprotein</keyword>
<feature type="domain" description="VWFD" evidence="4">
    <location>
        <begin position="1"/>
        <end position="113"/>
    </location>
</feature>
<dbReference type="SMART" id="SM00216">
    <property type="entry name" value="VWD"/>
    <property type="match status" value="1"/>
</dbReference>
<keyword evidence="3" id="KW-0472">Membrane</keyword>
<dbReference type="PROSITE" id="PS51233">
    <property type="entry name" value="VWFD"/>
    <property type="match status" value="2"/>
</dbReference>
<reference evidence="5 6" key="1">
    <citation type="submission" date="2016-07" db="EMBL/GenBank/DDBJ databases">
        <title>Disparate Historic Effective Population Sizes Predicted by Modern Levels of Genome Diversity for the Scaled Quail (Callipepla squamata) and the Northern Bobwhite (Colinus virginianus): Inferences from First and Second Generation Draft Genome Assemblies for Sympatric New World Quail.</title>
        <authorList>
            <person name="Oldeschulte D.L."/>
            <person name="Halley Y.A."/>
            <person name="Bhattarai E.K."/>
            <person name="Brashear W.A."/>
            <person name="Hill J."/>
            <person name="Metz R.P."/>
            <person name="Johnson C.D."/>
            <person name="Rollins D."/>
            <person name="Peterson M.J."/>
            <person name="Bickhart D.M."/>
            <person name="Decker J.E."/>
            <person name="Seabury C.M."/>
        </authorList>
    </citation>
    <scope>NUCLEOTIDE SEQUENCE [LARGE SCALE GENOMIC DNA]</scope>
    <source>
        <strain evidence="5 6">Texas</strain>
        <tissue evidence="5">Leg muscle</tissue>
    </source>
</reference>
<evidence type="ECO:0000313" key="6">
    <source>
        <dbReference type="Proteomes" id="UP000198323"/>
    </source>
</evidence>
<keyword evidence="3" id="KW-0812">Transmembrane</keyword>
<dbReference type="Proteomes" id="UP000198323">
    <property type="component" value="Unassembled WGS sequence"/>
</dbReference>
<evidence type="ECO:0000256" key="1">
    <source>
        <dbReference type="ARBA" id="ARBA00023157"/>
    </source>
</evidence>
<keyword evidence="6" id="KW-1185">Reference proteome</keyword>